<dbReference type="PANTHER" id="PTHR11552">
    <property type="entry name" value="GLUCOSE-METHANOL-CHOLINE GMC OXIDOREDUCTASE"/>
    <property type="match status" value="1"/>
</dbReference>
<dbReference type="Gene3D" id="3.50.50.60">
    <property type="entry name" value="FAD/NAD(P)-binding domain"/>
    <property type="match status" value="1"/>
</dbReference>
<comment type="catalytic activity">
    <reaction evidence="13">
        <text>pyranose + acceptor = pyranos-2-ulose + reduced acceptor.</text>
        <dbReference type="EC" id="1.1.99.29"/>
    </reaction>
</comment>
<dbReference type="GO" id="GO:0005576">
    <property type="term" value="C:extracellular region"/>
    <property type="evidence" value="ECO:0007669"/>
    <property type="project" value="UniProtKB-SubCell"/>
</dbReference>
<evidence type="ECO:0000256" key="6">
    <source>
        <dbReference type="ARBA" id="ARBA00022525"/>
    </source>
</evidence>
<dbReference type="PROSITE" id="PS00624">
    <property type="entry name" value="GMC_OXRED_2"/>
    <property type="match status" value="1"/>
</dbReference>
<dbReference type="Gene3D" id="3.30.560.10">
    <property type="entry name" value="Glucose Oxidase, domain 3"/>
    <property type="match status" value="1"/>
</dbReference>
<comment type="subunit">
    <text evidence="4">Monomer.</text>
</comment>
<evidence type="ECO:0000256" key="17">
    <source>
        <dbReference type="ARBA" id="ARBA00034059"/>
    </source>
</evidence>
<comment type="catalytic activity">
    <reaction evidence="17">
        <text>a pyranoside + acceptor = a pyranosid-3,4-diulose + reduced acceptor.</text>
        <dbReference type="EC" id="1.1.99.29"/>
    </reaction>
</comment>
<dbReference type="InterPro" id="IPR007867">
    <property type="entry name" value="GMC_OxRtase_C"/>
</dbReference>
<evidence type="ECO:0000256" key="3">
    <source>
        <dbReference type="ARBA" id="ARBA00010790"/>
    </source>
</evidence>
<evidence type="ECO:0000256" key="19">
    <source>
        <dbReference type="PIRSR" id="PIRSR000137-2"/>
    </source>
</evidence>
<sequence length="606" mass="66792">MPFIKVEEAVEKTYDYVIVGGGTAGLVIAARLTEDPAVSVLVLEAGPQNLGDSMIDMLGQMGATFGNPQYDWNFPVANQKGRASDSPPWQRGKGLGGSSAMNFYCWIKPPAFDMDAIEALGNPGWNWTEYEKYSRKVETFHPPAQEQLDFYPHTYNPAFRGNSGPIHVTIAPHFHTIDAILQKSLVNRGLKPIEDAYGGDITGAWIGSSNIDPKAWNRSYSTAYLLPNLERPNLNVLTEALVSRVLFANAQGNEDLIATGVECIVGGKKYVVQAGKEVVICAGAIKSPHILELSGIGHSDVLQKIGVDSLVDLPGVGENVQEHISFAISFELDPNIHHETWDMLKDPEHGSRQKDMYLQGKGLHRNGINAFAYFPLSAIDEGAASSVINKLEKEYEMLEKEGKLTPGLKSQLDIQIKAYKDNTVPDCELVGYAGMYYPRVPREEGKSYISVVSVLNHPISRGIIHSQTNNPEDYPLIDPHYMESDVDVDVLTQQVKFIRSLKDYEPWKSAVGKEVGPSADAQTDEQLREYARNTATTVWHTVGSCSMLPREKQGVVDPRLKVYGTKNLRVADLSIIPLHIAAHTQVTAYVVGEKAADLIKADYVKN</sequence>
<evidence type="ECO:0000256" key="8">
    <source>
        <dbReference type="ARBA" id="ARBA00022729"/>
    </source>
</evidence>
<dbReference type="SUPFAM" id="SSF54373">
    <property type="entry name" value="FAD-linked reductases, C-terminal domain"/>
    <property type="match status" value="1"/>
</dbReference>
<keyword evidence="8" id="KW-0732">Signal</keyword>
<reference evidence="23 24" key="1">
    <citation type="submission" date="2019-12" db="EMBL/GenBank/DDBJ databases">
        <authorList>
            <person name="Floudas D."/>
            <person name="Bentzer J."/>
            <person name="Ahren D."/>
            <person name="Johansson T."/>
            <person name="Persson P."/>
            <person name="Tunlid A."/>
        </authorList>
    </citation>
    <scope>NUCLEOTIDE SEQUENCE [LARGE SCALE GENOMIC DNA]</scope>
    <source>
        <strain evidence="23 24">CBS 102.39</strain>
    </source>
</reference>
<evidence type="ECO:0000256" key="7">
    <source>
        <dbReference type="ARBA" id="ARBA00022630"/>
    </source>
</evidence>
<evidence type="ECO:0000256" key="12">
    <source>
        <dbReference type="ARBA" id="ARBA00024699"/>
    </source>
</evidence>
<dbReference type="GO" id="GO:0050660">
    <property type="term" value="F:flavin adenine dinucleotide binding"/>
    <property type="evidence" value="ECO:0007669"/>
    <property type="project" value="InterPro"/>
</dbReference>
<feature type="domain" description="Glucose-methanol-choline oxidoreductase N-terminal" evidence="21">
    <location>
        <begin position="92"/>
        <end position="115"/>
    </location>
</feature>
<evidence type="ECO:0000256" key="18">
    <source>
        <dbReference type="PIRSR" id="PIRSR000137-1"/>
    </source>
</evidence>
<comment type="catalytic activity">
    <reaction evidence="16">
        <text>a pyranoside + acceptor = a pyranosid-3-ulose + reduced acceptor.</text>
        <dbReference type="EC" id="1.1.99.29"/>
    </reaction>
</comment>
<dbReference type="InterPro" id="IPR036188">
    <property type="entry name" value="FAD/NAD-bd_sf"/>
</dbReference>
<keyword evidence="10" id="KW-0560">Oxidoreductase</keyword>
<comment type="catalytic activity">
    <reaction evidence="14">
        <text>pyranose + acceptor = pyranos-2,3-diulose + reduced acceptor.</text>
        <dbReference type="EC" id="1.1.99.29"/>
    </reaction>
</comment>
<evidence type="ECO:0000256" key="10">
    <source>
        <dbReference type="ARBA" id="ARBA00023002"/>
    </source>
</evidence>
<dbReference type="EC" id="1.1.99.29" evidence="5"/>
<accession>A0A8H4VIB4</accession>
<gene>
    <name evidence="23" type="ORF">D9613_003994</name>
</gene>
<organism evidence="23 24">
    <name type="scientific">Agrocybe pediades</name>
    <dbReference type="NCBI Taxonomy" id="84607"/>
    <lineage>
        <taxon>Eukaryota</taxon>
        <taxon>Fungi</taxon>
        <taxon>Dikarya</taxon>
        <taxon>Basidiomycota</taxon>
        <taxon>Agaricomycotina</taxon>
        <taxon>Agaricomycetes</taxon>
        <taxon>Agaricomycetidae</taxon>
        <taxon>Agaricales</taxon>
        <taxon>Agaricineae</taxon>
        <taxon>Strophariaceae</taxon>
        <taxon>Agrocybe</taxon>
    </lineage>
</organism>
<feature type="active site" description="Proton acceptor" evidence="18">
    <location>
        <position position="583"/>
    </location>
</feature>
<feature type="active site" description="Proton donor" evidence="18">
    <location>
        <position position="540"/>
    </location>
</feature>
<dbReference type="SUPFAM" id="SSF51905">
    <property type="entry name" value="FAD/NAD(P)-binding domain"/>
    <property type="match status" value="1"/>
</dbReference>
<dbReference type="PIRSF" id="PIRSF000137">
    <property type="entry name" value="Alcohol_oxidase"/>
    <property type="match status" value="1"/>
</dbReference>
<dbReference type="GO" id="GO:0033718">
    <property type="term" value="F:pyranose dehydrogenase (acceptor) activity"/>
    <property type="evidence" value="ECO:0007669"/>
    <property type="project" value="UniProtKB-EC"/>
</dbReference>
<dbReference type="Pfam" id="PF05199">
    <property type="entry name" value="GMC_oxred_C"/>
    <property type="match status" value="1"/>
</dbReference>
<keyword evidence="6" id="KW-0964">Secreted</keyword>
<name>A0A8H4VIB4_9AGAR</name>
<comment type="function">
    <text evidence="12">Catalyzes the single-oxidation or sequential double oxidation reaction of carbohydrates primarily at carbon-2 and/or carbon-3 with the concomitant reduction of the flavin. The enzyme exhibits a broad sugar substrate specificity, oxidizing different aldopyranoses to the corresponding C-1, C-2, C-3 or C-1,2, C-2,3 and C-3,4 (di)dehydro sugars with substrate-specific regioselectivity. Accepts only a narrow range of electron acceptors such as substituted benzoquinones and complexed metal ions and reacts extremely slowly with O(2) as acceptor. May play a role in the natural recycling of plant matter by oxidizing all major monosaccharides in lignocellulose and by reducing quinone compounds or reactive radical species generated during lignin depolymerization.</text>
</comment>
<comment type="subcellular location">
    <subcellularLocation>
        <location evidence="2">Secreted</location>
    </subcellularLocation>
</comment>
<evidence type="ECO:0000256" key="14">
    <source>
        <dbReference type="ARBA" id="ARBA00034010"/>
    </source>
</evidence>
<evidence type="ECO:0000256" key="11">
    <source>
        <dbReference type="ARBA" id="ARBA00023180"/>
    </source>
</evidence>
<dbReference type="Pfam" id="PF00732">
    <property type="entry name" value="GMC_oxred_N"/>
    <property type="match status" value="1"/>
</dbReference>
<dbReference type="AlphaFoldDB" id="A0A8H4VIB4"/>
<comment type="cofactor">
    <cofactor evidence="1 19">
        <name>FAD</name>
        <dbReference type="ChEBI" id="CHEBI:57692"/>
    </cofactor>
</comment>
<dbReference type="InterPro" id="IPR000172">
    <property type="entry name" value="GMC_OxRdtase_N"/>
</dbReference>
<dbReference type="InterPro" id="IPR012132">
    <property type="entry name" value="GMC_OxRdtase"/>
</dbReference>
<evidence type="ECO:0000256" key="9">
    <source>
        <dbReference type="ARBA" id="ARBA00022827"/>
    </source>
</evidence>
<feature type="binding site" evidence="19">
    <location>
        <position position="242"/>
    </location>
    <ligand>
        <name>FAD</name>
        <dbReference type="ChEBI" id="CHEBI:57692"/>
    </ligand>
</feature>
<dbReference type="Proteomes" id="UP000521872">
    <property type="component" value="Unassembled WGS sequence"/>
</dbReference>
<comment type="catalytic activity">
    <reaction evidence="15">
        <text>pyranose + acceptor = pyranos-3-ulose + reduced acceptor.</text>
        <dbReference type="EC" id="1.1.99.29"/>
    </reaction>
</comment>
<evidence type="ECO:0000256" key="13">
    <source>
        <dbReference type="ARBA" id="ARBA00033986"/>
    </source>
</evidence>
<feature type="domain" description="Glucose-methanol-choline oxidoreductase N-terminal" evidence="22">
    <location>
        <begin position="283"/>
        <end position="297"/>
    </location>
</feature>
<comment type="caution">
    <text evidence="23">The sequence shown here is derived from an EMBL/GenBank/DDBJ whole genome shotgun (WGS) entry which is preliminary data.</text>
</comment>
<evidence type="ECO:0000256" key="4">
    <source>
        <dbReference type="ARBA" id="ARBA00011245"/>
    </source>
</evidence>
<evidence type="ECO:0000256" key="2">
    <source>
        <dbReference type="ARBA" id="ARBA00004613"/>
    </source>
</evidence>
<keyword evidence="24" id="KW-1185">Reference proteome</keyword>
<evidence type="ECO:0000259" key="21">
    <source>
        <dbReference type="PROSITE" id="PS00623"/>
    </source>
</evidence>
<evidence type="ECO:0000256" key="5">
    <source>
        <dbReference type="ARBA" id="ARBA00013177"/>
    </source>
</evidence>
<comment type="similarity">
    <text evidence="3 20">Belongs to the GMC oxidoreductase family.</text>
</comment>
<evidence type="ECO:0000256" key="15">
    <source>
        <dbReference type="ARBA" id="ARBA00034029"/>
    </source>
</evidence>
<dbReference type="PANTHER" id="PTHR11552:SF201">
    <property type="entry name" value="GLUCOSE-METHANOL-CHOLINE OXIDOREDUCTASE N-TERMINAL DOMAIN-CONTAINING PROTEIN"/>
    <property type="match status" value="1"/>
</dbReference>
<proteinExistence type="inferred from homology"/>
<keyword evidence="11" id="KW-0325">Glycoprotein</keyword>
<protein>
    <recommendedName>
        <fullName evidence="5">pyranose dehydrogenase (acceptor)</fullName>
        <ecNumber evidence="5">1.1.99.29</ecNumber>
    </recommendedName>
</protein>
<evidence type="ECO:0000313" key="23">
    <source>
        <dbReference type="EMBL" id="KAF4611726.1"/>
    </source>
</evidence>
<dbReference type="PROSITE" id="PS00623">
    <property type="entry name" value="GMC_OXRED_1"/>
    <property type="match status" value="1"/>
</dbReference>
<evidence type="ECO:0000256" key="1">
    <source>
        <dbReference type="ARBA" id="ARBA00001974"/>
    </source>
</evidence>
<evidence type="ECO:0000256" key="20">
    <source>
        <dbReference type="RuleBase" id="RU003968"/>
    </source>
</evidence>
<evidence type="ECO:0000313" key="24">
    <source>
        <dbReference type="Proteomes" id="UP000521872"/>
    </source>
</evidence>
<feature type="binding site" evidence="19">
    <location>
        <begin position="539"/>
        <end position="540"/>
    </location>
    <ligand>
        <name>FAD</name>
        <dbReference type="ChEBI" id="CHEBI:57692"/>
    </ligand>
</feature>
<dbReference type="EMBL" id="JAACJL010000057">
    <property type="protein sequence ID" value="KAF4611726.1"/>
    <property type="molecule type" value="Genomic_DNA"/>
</dbReference>
<keyword evidence="7 20" id="KW-0285">Flavoprotein</keyword>
<keyword evidence="9 19" id="KW-0274">FAD</keyword>
<evidence type="ECO:0000259" key="22">
    <source>
        <dbReference type="PROSITE" id="PS00624"/>
    </source>
</evidence>
<evidence type="ECO:0000256" key="16">
    <source>
        <dbReference type="ARBA" id="ARBA00034050"/>
    </source>
</evidence>